<feature type="domain" description="Fibronectin type-III" evidence="8">
    <location>
        <begin position="800"/>
        <end position="893"/>
    </location>
</feature>
<dbReference type="FunFam" id="2.60.40.10:FF:000192">
    <property type="entry name" value="Myomesin 1"/>
    <property type="match status" value="1"/>
</dbReference>
<dbReference type="GO" id="GO:0032982">
    <property type="term" value="C:myosin filament"/>
    <property type="evidence" value="ECO:0007669"/>
    <property type="project" value="UniProtKB-KW"/>
</dbReference>
<dbReference type="SMART" id="SM00409">
    <property type="entry name" value="IG"/>
    <property type="match status" value="4"/>
</dbReference>
<dbReference type="SMART" id="SM00060">
    <property type="entry name" value="FN3"/>
    <property type="match status" value="5"/>
</dbReference>
<dbReference type="PROSITE" id="PS50835">
    <property type="entry name" value="IG_LIKE"/>
    <property type="match status" value="5"/>
</dbReference>
<dbReference type="PANTHER" id="PTHR13817">
    <property type="entry name" value="TITIN"/>
    <property type="match status" value="1"/>
</dbReference>
<dbReference type="FunFam" id="2.60.40.10:FF:000197">
    <property type="entry name" value="Myomesin 1"/>
    <property type="match status" value="1"/>
</dbReference>
<dbReference type="PRINTS" id="PR00014">
    <property type="entry name" value="FNTYPEIII"/>
</dbReference>
<dbReference type="InterPro" id="IPR050964">
    <property type="entry name" value="Striated_Muscle_Regulatory"/>
</dbReference>
<evidence type="ECO:0000256" key="2">
    <source>
        <dbReference type="ARBA" id="ARBA00022433"/>
    </source>
</evidence>
<dbReference type="SMART" id="SM00408">
    <property type="entry name" value="IGc2"/>
    <property type="match status" value="4"/>
</dbReference>
<evidence type="ECO:0000313" key="10">
    <source>
        <dbReference type="Proteomes" id="UP000324632"/>
    </source>
</evidence>
<dbReference type="PANTHER" id="PTHR13817:SF16">
    <property type="entry name" value="MYOMESIN-1"/>
    <property type="match status" value="1"/>
</dbReference>
<keyword evidence="4" id="KW-0677">Repeat</keyword>
<feature type="region of interest" description="Disordered" evidence="6">
    <location>
        <begin position="1"/>
        <end position="32"/>
    </location>
</feature>
<dbReference type="Pfam" id="PF00041">
    <property type="entry name" value="fn3"/>
    <property type="match status" value="5"/>
</dbReference>
<dbReference type="FunFam" id="2.60.40.10:FF:000029">
    <property type="entry name" value="Myomesin 1"/>
    <property type="match status" value="1"/>
</dbReference>
<organism evidence="9 10">
    <name type="scientific">Triplophysa tibetana</name>
    <dbReference type="NCBI Taxonomy" id="1572043"/>
    <lineage>
        <taxon>Eukaryota</taxon>
        <taxon>Metazoa</taxon>
        <taxon>Chordata</taxon>
        <taxon>Craniata</taxon>
        <taxon>Vertebrata</taxon>
        <taxon>Euteleostomi</taxon>
        <taxon>Actinopterygii</taxon>
        <taxon>Neopterygii</taxon>
        <taxon>Teleostei</taxon>
        <taxon>Ostariophysi</taxon>
        <taxon>Cypriniformes</taxon>
        <taxon>Nemacheilidae</taxon>
        <taxon>Triplophysa</taxon>
    </lineage>
</organism>
<dbReference type="FunFam" id="2.60.40.10:FF:000069">
    <property type="entry name" value="Alpha-protein kinase 3"/>
    <property type="match status" value="1"/>
</dbReference>
<dbReference type="Proteomes" id="UP000324632">
    <property type="component" value="Chromosome 7"/>
</dbReference>
<dbReference type="SUPFAM" id="SSF49265">
    <property type="entry name" value="Fibronectin type III"/>
    <property type="match status" value="3"/>
</dbReference>
<dbReference type="InterPro" id="IPR013098">
    <property type="entry name" value="Ig_I-set"/>
</dbReference>
<dbReference type="InterPro" id="IPR003961">
    <property type="entry name" value="FN3_dom"/>
</dbReference>
<dbReference type="FunFam" id="2.60.40.10:FF:000134">
    <property type="entry name" value="Myomesin 1"/>
    <property type="match status" value="1"/>
</dbReference>
<evidence type="ECO:0000256" key="1">
    <source>
        <dbReference type="ARBA" id="ARBA00004496"/>
    </source>
</evidence>
<feature type="domain" description="Ig-like" evidence="7">
    <location>
        <begin position="882"/>
        <end position="981"/>
    </location>
</feature>
<evidence type="ECO:0000259" key="7">
    <source>
        <dbReference type="PROSITE" id="PS50835"/>
    </source>
</evidence>
<protein>
    <submittedName>
        <fullName evidence="9">Myomesin-1 190 kDa connectin-associated protein 190 kDa titin-associated protein</fullName>
    </submittedName>
</protein>
<dbReference type="InterPro" id="IPR003599">
    <property type="entry name" value="Ig_sub"/>
</dbReference>
<dbReference type="GO" id="GO:0045214">
    <property type="term" value="P:sarcomere organization"/>
    <property type="evidence" value="ECO:0007669"/>
    <property type="project" value="TreeGrafter"/>
</dbReference>
<dbReference type="InterPro" id="IPR036179">
    <property type="entry name" value="Ig-like_dom_sf"/>
</dbReference>
<feature type="domain" description="Ig-like" evidence="7">
    <location>
        <begin position="987"/>
        <end position="1102"/>
    </location>
</feature>
<dbReference type="Pfam" id="PF07679">
    <property type="entry name" value="I-set"/>
    <property type="match status" value="4"/>
</dbReference>
<dbReference type="Gene3D" id="2.60.40.10">
    <property type="entry name" value="Immunoglobulins"/>
    <property type="match status" value="12"/>
</dbReference>
<dbReference type="FunFam" id="2.60.40.10:FF:002172">
    <property type="entry name" value="Myomesin 1a (skelemin)"/>
    <property type="match status" value="2"/>
</dbReference>
<dbReference type="FunFam" id="2.60.40.10:FF:000124">
    <property type="entry name" value="Myomesin 1"/>
    <property type="match status" value="1"/>
</dbReference>
<dbReference type="GO" id="GO:0031430">
    <property type="term" value="C:M band"/>
    <property type="evidence" value="ECO:0007669"/>
    <property type="project" value="TreeGrafter"/>
</dbReference>
<dbReference type="CDD" id="cd00096">
    <property type="entry name" value="Ig"/>
    <property type="match status" value="1"/>
</dbReference>
<dbReference type="InterPro" id="IPR003598">
    <property type="entry name" value="Ig_sub2"/>
</dbReference>
<dbReference type="CDD" id="cd00063">
    <property type="entry name" value="FN3"/>
    <property type="match status" value="5"/>
</dbReference>
<feature type="domain" description="Ig-like" evidence="7">
    <location>
        <begin position="167"/>
        <end position="240"/>
    </location>
</feature>
<dbReference type="InterPro" id="IPR013783">
    <property type="entry name" value="Ig-like_fold"/>
</dbReference>
<evidence type="ECO:0000313" key="9">
    <source>
        <dbReference type="EMBL" id="KAA0719297.1"/>
    </source>
</evidence>
<evidence type="ECO:0000256" key="6">
    <source>
        <dbReference type="SAM" id="MobiDB-lite"/>
    </source>
</evidence>
<evidence type="ECO:0000256" key="3">
    <source>
        <dbReference type="ARBA" id="ARBA00022490"/>
    </source>
</evidence>
<evidence type="ECO:0000256" key="4">
    <source>
        <dbReference type="ARBA" id="ARBA00022737"/>
    </source>
</evidence>
<keyword evidence="2" id="KW-0514">Muscle protein</keyword>
<comment type="caution">
    <text evidence="9">The sequence shown here is derived from an EMBL/GenBank/DDBJ whole genome shotgun (WGS) entry which is preliminary data.</text>
</comment>
<feature type="domain" description="Ig-like" evidence="7">
    <location>
        <begin position="265"/>
        <end position="366"/>
    </location>
</feature>
<feature type="domain" description="Fibronectin type-III" evidence="8">
    <location>
        <begin position="702"/>
        <end position="793"/>
    </location>
</feature>
<keyword evidence="5" id="KW-0393">Immunoglobulin domain</keyword>
<evidence type="ECO:0000259" key="8">
    <source>
        <dbReference type="PROSITE" id="PS50853"/>
    </source>
</evidence>
<keyword evidence="10" id="KW-1185">Reference proteome</keyword>
<evidence type="ECO:0000256" key="5">
    <source>
        <dbReference type="ARBA" id="ARBA00023319"/>
    </source>
</evidence>
<dbReference type="InterPro" id="IPR007110">
    <property type="entry name" value="Ig-like_dom"/>
</dbReference>
<dbReference type="InterPro" id="IPR036116">
    <property type="entry name" value="FN3_sf"/>
</dbReference>
<proteinExistence type="predicted"/>
<keyword evidence="3" id="KW-0963">Cytoplasm</keyword>
<accession>A0A5A9PF46</accession>
<dbReference type="SUPFAM" id="SSF48726">
    <property type="entry name" value="Immunoglobulin"/>
    <property type="match status" value="6"/>
</dbReference>
<dbReference type="PROSITE" id="PS50853">
    <property type="entry name" value="FN3"/>
    <property type="match status" value="5"/>
</dbReference>
<feature type="domain" description="Fibronectin type-III" evidence="8">
    <location>
        <begin position="502"/>
        <end position="596"/>
    </location>
</feature>
<comment type="subcellular location">
    <subcellularLocation>
        <location evidence="1">Cytoplasm</location>
    </subcellularLocation>
</comment>
<feature type="domain" description="Ig-like" evidence="7">
    <location>
        <begin position="1236"/>
        <end position="1314"/>
    </location>
</feature>
<dbReference type="EMBL" id="SOYY01000007">
    <property type="protein sequence ID" value="KAA0719297.1"/>
    <property type="molecule type" value="Genomic_DNA"/>
</dbReference>
<keyword evidence="2" id="KW-0787">Thick filament</keyword>
<reference evidence="9 10" key="1">
    <citation type="journal article" date="2019" name="Mol. Ecol. Resour.">
        <title>Chromosome-level genome assembly of Triplophysa tibetana, a fish adapted to the harsh high-altitude environment of the Tibetan Plateau.</title>
        <authorList>
            <person name="Yang X."/>
            <person name="Liu H."/>
            <person name="Ma Z."/>
            <person name="Zou Y."/>
            <person name="Zou M."/>
            <person name="Mao Y."/>
            <person name="Li X."/>
            <person name="Wang H."/>
            <person name="Chen T."/>
            <person name="Wang W."/>
            <person name="Yang R."/>
        </authorList>
    </citation>
    <scope>NUCLEOTIDE SEQUENCE [LARGE SCALE GENOMIC DNA]</scope>
    <source>
        <strain evidence="9">TTIB1903HZAU</strain>
        <tissue evidence="9">Muscle</tissue>
    </source>
</reference>
<gene>
    <name evidence="9" type="ORF">E1301_Tti006613</name>
</gene>
<feature type="compositionally biased region" description="Basic and acidic residues" evidence="6">
    <location>
        <begin position="7"/>
        <end position="24"/>
    </location>
</feature>
<feature type="domain" description="Fibronectin type-III" evidence="8">
    <location>
        <begin position="603"/>
        <end position="695"/>
    </location>
</feature>
<sequence>MSGSLKVQKEQEKRDLETHFESSYHHSSLSSVSSHSYAAYVSSHGVKTSTKKKEKKISAVSKKDKRAHLAVDKENGVIGYVVPVFRTSHLATQELMESQEEVKEEGVGYVVMRNLFSRDTDFKMRVHKKTRETSMRESADRMTLSKKIHEKDEFQKKMNVDSLTHPPEFIVKPRGQTVWEGKSVTLHCTVAGWPKPRVAWYKNNVVIDAKAHPEKYVTESQYNMHSLEIKNCNFNDTAEYRISSLNVKGESSAFASVIIKNGFSPEYGVTFLTTIIDKFAVSFGREGETMSLGCTVIVYPNVKRYQPEIVWSRNGVALSPSKWVTMHWSGERATLTLVHLNKEDEGLYTLRVNTKSGFDSHSCYVFVRDMTVGRNMCICVSDADVEEEGVPVAPLDVRCYDANKDYVVVTWKQPAVEGSSSIMGYYIDRCEVGTHHWAQCNDTPVKYARFPVTGLIEGRSYTFRVRAFNTAGVSRPSRPSDPVAAVDPADRARLRVGVVPGPTSDLAVTEATKSYVVLSWKPPVQRGHEGVMYYVEKCLVDTGTWQRVNPGMPVKSPRYALFDLAEGKSYSFRVRSCNSTGVGEPSEETGATTVGDRLDLPSIPGPIVPIRSTDTSVVVTWGASKEVKNLVGYYIEVSANGSGVWVPCNNKPVKGTRFECHGLNAGDKCVFRVKAVNAAGYSQSTADSEVCIVQAAIATSSAPTGVILLESVRDYMVLGWMAPANNGGADIRGYYLDYRTVKDGVTSKWNELNNKAVTDLKENTFYQFQVRAFNQTGVGEASTPGVPLECKEWTVAVPGPPHGLSVLEVRKNSLVLLWEPPTFNGRSPVTGYYVDFKEEDGRWRCVQERSTKETFMKVTGLQEGVSYRLRVHAKNLAGVGGPSKSTDAVLAQTRTGTNEIVVDVDDDGVISLNFECSDLKESSKFMWSKNYKAFTDTSRLTIETVGGKSRAIFNDPSVEDLGIYSCVVTNTEGLKRLLEISHDNKFPIIPFKTEMSIELQEKGRVRFWAQVGKFTSNCQVETVFNDNIISQGKVGNIKPATEIAWFKDGIEIEEDDEDAKKIGKSAEDLTFDIGKISKKDAGIYEVKLKDESGKDKTLLNLTEAVIHTLALTGDSSSTGYQAVLNEVFRVIANSSTELKIMSTEHGIILYSFVVHHIEELRVGWLNKETKISHSERVQSGVTGEQLWLKINEPTEKDKGKYAIDIFDGKGSVKRVLDLSGQDRARVVGGLPDVVTIQEGKSLNLTGNVWGDPVPEVSWIKNDRQLVGDERYALKFEHGKFASITIAAVSTGDSGKYALLVKNKYGTEAGEFTVSVYIPEDEAVKKE</sequence>
<feature type="domain" description="Fibronectin type-III" evidence="8">
    <location>
        <begin position="393"/>
        <end position="489"/>
    </location>
</feature>
<name>A0A5A9PF46_9TELE</name>